<evidence type="ECO:0000313" key="2">
    <source>
        <dbReference type="Proteomes" id="UP000630887"/>
    </source>
</evidence>
<dbReference type="Proteomes" id="UP000630887">
    <property type="component" value="Unassembled WGS sequence"/>
</dbReference>
<comment type="caution">
    <text evidence="1">The sequence shown here is derived from an EMBL/GenBank/DDBJ whole genome shotgun (WGS) entry which is preliminary data.</text>
</comment>
<evidence type="ECO:0008006" key="3">
    <source>
        <dbReference type="Google" id="ProtNLM"/>
    </source>
</evidence>
<keyword evidence="2" id="KW-1185">Reference proteome</keyword>
<dbReference type="AlphaFoldDB" id="A0A8J3L0W1"/>
<proteinExistence type="predicted"/>
<accession>A0A8J3L0W1</accession>
<dbReference type="RefSeq" id="WP_203698372.1">
    <property type="nucleotide sequence ID" value="NZ_BAAALC010000073.1"/>
</dbReference>
<sequence length="316" mass="34445">MPLPNLSALLGKSSHHDRVHHYPDLAPLRAALRAKDWPAVVAYFERLPEHNDPTVATYLVAETRGVEKFLRTAGGGPASSTLAGSLLGARLVIMAWDARGAGRADVTSDRQFREFHKILLEAEQVLGDVTAENPGDVAAWTSRLKTARGLSMGLDEANRRYERAAKARANPVAAQSNHLQQLCPKWGGSLERLHAFARACADNAPAGSLNAAVVAEAHLEHAYHEGNLHYLRQPPVLAEIQDAVARSVGHPDHRPVHGWVQAEACFAFVLWHAGDYAGAAERMAALGDRVTDSYPWFDKDEFASVRRILRGMGGAR</sequence>
<name>A0A8J3L0W1_9ACTN</name>
<protein>
    <recommendedName>
        <fullName evidence="3">DUF4034 domain-containing protein</fullName>
    </recommendedName>
</protein>
<dbReference type="EMBL" id="BONI01000088">
    <property type="protein sequence ID" value="GIG10430.1"/>
    <property type="molecule type" value="Genomic_DNA"/>
</dbReference>
<organism evidence="1 2">
    <name type="scientific">Catellatospora coxensis</name>
    <dbReference type="NCBI Taxonomy" id="310354"/>
    <lineage>
        <taxon>Bacteria</taxon>
        <taxon>Bacillati</taxon>
        <taxon>Actinomycetota</taxon>
        <taxon>Actinomycetes</taxon>
        <taxon>Micromonosporales</taxon>
        <taxon>Micromonosporaceae</taxon>
        <taxon>Catellatospora</taxon>
    </lineage>
</organism>
<reference evidence="1 2" key="1">
    <citation type="submission" date="2021-01" db="EMBL/GenBank/DDBJ databases">
        <title>Whole genome shotgun sequence of Catellatospora coxensis NBRC 107359.</title>
        <authorList>
            <person name="Komaki H."/>
            <person name="Tamura T."/>
        </authorList>
    </citation>
    <scope>NUCLEOTIDE SEQUENCE [LARGE SCALE GENOMIC DNA]</scope>
    <source>
        <strain evidence="1 2">NBRC 107359</strain>
    </source>
</reference>
<evidence type="ECO:0000313" key="1">
    <source>
        <dbReference type="EMBL" id="GIG10430.1"/>
    </source>
</evidence>
<gene>
    <name evidence="1" type="ORF">Cco03nite_71300</name>
</gene>